<protein>
    <recommendedName>
        <fullName evidence="3">DUF1573 domain-containing protein</fullName>
    </recommendedName>
</protein>
<dbReference type="EMBL" id="MHKV01000011">
    <property type="protein sequence ID" value="OGY97430.1"/>
    <property type="molecule type" value="Genomic_DNA"/>
</dbReference>
<name>A0A1G2C9U1_9BACT</name>
<reference evidence="1 2" key="1">
    <citation type="journal article" date="2016" name="Nat. Commun.">
        <title>Thousands of microbial genomes shed light on interconnected biogeochemical processes in an aquifer system.</title>
        <authorList>
            <person name="Anantharaman K."/>
            <person name="Brown C.T."/>
            <person name="Hug L.A."/>
            <person name="Sharon I."/>
            <person name="Castelle C.J."/>
            <person name="Probst A.J."/>
            <person name="Thomas B.C."/>
            <person name="Singh A."/>
            <person name="Wilkins M.J."/>
            <person name="Karaoz U."/>
            <person name="Brodie E.L."/>
            <person name="Williams K.H."/>
            <person name="Hubbard S.S."/>
            <person name="Banfield J.F."/>
        </authorList>
    </citation>
    <scope>NUCLEOTIDE SEQUENCE [LARGE SCALE GENOMIC DNA]</scope>
</reference>
<organism evidence="1 2">
    <name type="scientific">Candidatus Liptonbacteria bacterium GWC1_60_9</name>
    <dbReference type="NCBI Taxonomy" id="1798645"/>
    <lineage>
        <taxon>Bacteria</taxon>
        <taxon>Candidatus Liptoniibacteriota</taxon>
    </lineage>
</organism>
<evidence type="ECO:0008006" key="3">
    <source>
        <dbReference type="Google" id="ProtNLM"/>
    </source>
</evidence>
<dbReference type="Proteomes" id="UP000176349">
    <property type="component" value="Unassembled WGS sequence"/>
</dbReference>
<accession>A0A1G2C9U1</accession>
<proteinExistence type="predicted"/>
<evidence type="ECO:0000313" key="2">
    <source>
        <dbReference type="Proteomes" id="UP000176349"/>
    </source>
</evidence>
<dbReference type="InterPro" id="IPR011467">
    <property type="entry name" value="DUF1573"/>
</dbReference>
<sequence>MKPLTLLIIIAVVLGVGIWFAQPGTTEPKTATLGTDSESSLLVAEELAYDFGTIRMANGKVSHEFKFRNAGTAPVTLTQLFTSCMCTEATLVMIGREYGPFGMPGHGFRPRLDAVLEPGASAIVRVTFDPNAHGPAGIGPITRVASLENDSSAPLEVIITGQVTP</sequence>
<dbReference type="AlphaFoldDB" id="A0A1G2C9U1"/>
<comment type="caution">
    <text evidence="1">The sequence shown here is derived from an EMBL/GenBank/DDBJ whole genome shotgun (WGS) entry which is preliminary data.</text>
</comment>
<dbReference type="PANTHER" id="PTHR37833:SF1">
    <property type="entry name" value="SIGNAL PEPTIDE PROTEIN"/>
    <property type="match status" value="1"/>
</dbReference>
<gene>
    <name evidence="1" type="ORF">A2128_00145</name>
</gene>
<dbReference type="Gene3D" id="2.60.40.10">
    <property type="entry name" value="Immunoglobulins"/>
    <property type="match status" value="1"/>
</dbReference>
<dbReference type="Pfam" id="PF07610">
    <property type="entry name" value="DUF1573"/>
    <property type="match status" value="1"/>
</dbReference>
<dbReference type="InterPro" id="IPR013783">
    <property type="entry name" value="Ig-like_fold"/>
</dbReference>
<dbReference type="PANTHER" id="PTHR37833">
    <property type="entry name" value="LIPOPROTEIN-RELATED"/>
    <property type="match status" value="1"/>
</dbReference>
<evidence type="ECO:0000313" key="1">
    <source>
        <dbReference type="EMBL" id="OGY97430.1"/>
    </source>
</evidence>